<evidence type="ECO:0000313" key="4">
    <source>
        <dbReference type="Proteomes" id="UP001082703"/>
    </source>
</evidence>
<dbReference type="PANTHER" id="PTHR12526:SF629">
    <property type="entry name" value="TEICHURONIC ACID BIOSYNTHESIS GLYCOSYLTRANSFERASE TUAH-RELATED"/>
    <property type="match status" value="1"/>
</dbReference>
<keyword evidence="4" id="KW-1185">Reference proteome</keyword>
<reference evidence="3 4" key="1">
    <citation type="submission" date="2022-11" db="EMBL/GenBank/DDBJ databases">
        <authorList>
            <person name="Caiyu Z."/>
        </authorList>
    </citation>
    <scope>NUCLEOTIDE SEQUENCE [LARGE SCALE GENOMIC DNA]</scope>
    <source>
        <strain evidence="3 4">YR-4</strain>
    </source>
</reference>
<protein>
    <submittedName>
        <fullName evidence="3">Glycosyltransferase</fullName>
    </submittedName>
</protein>
<evidence type="ECO:0000256" key="1">
    <source>
        <dbReference type="ARBA" id="ARBA00022676"/>
    </source>
</evidence>
<dbReference type="RefSeq" id="WP_268057087.1">
    <property type="nucleotide sequence ID" value="NZ_JAPOHA010000002.1"/>
</dbReference>
<dbReference type="Gene3D" id="3.40.50.2000">
    <property type="entry name" value="Glycogen Phosphorylase B"/>
    <property type="match status" value="1"/>
</dbReference>
<evidence type="ECO:0000313" key="3">
    <source>
        <dbReference type="EMBL" id="MCY1713078.1"/>
    </source>
</evidence>
<dbReference type="Proteomes" id="UP001082703">
    <property type="component" value="Unassembled WGS sequence"/>
</dbReference>
<keyword evidence="1" id="KW-0328">Glycosyltransferase</keyword>
<organism evidence="3 4">
    <name type="scientific">Caproiciproducens galactitolivorans</name>
    <dbReference type="NCBI Taxonomy" id="642589"/>
    <lineage>
        <taxon>Bacteria</taxon>
        <taxon>Bacillati</taxon>
        <taxon>Bacillota</taxon>
        <taxon>Clostridia</taxon>
        <taxon>Eubacteriales</taxon>
        <taxon>Acutalibacteraceae</taxon>
        <taxon>Caproiciproducens</taxon>
    </lineage>
</organism>
<dbReference type="EMBL" id="JAPOHA010000002">
    <property type="protein sequence ID" value="MCY1713078.1"/>
    <property type="molecule type" value="Genomic_DNA"/>
</dbReference>
<dbReference type="SUPFAM" id="SSF53756">
    <property type="entry name" value="UDP-Glycosyltransferase/glycogen phosphorylase"/>
    <property type="match status" value="1"/>
</dbReference>
<dbReference type="PANTHER" id="PTHR12526">
    <property type="entry name" value="GLYCOSYLTRANSFERASE"/>
    <property type="match status" value="1"/>
</dbReference>
<dbReference type="Pfam" id="PF13692">
    <property type="entry name" value="Glyco_trans_1_4"/>
    <property type="match status" value="1"/>
</dbReference>
<accession>A0ABT4BSK1</accession>
<sequence length="390" mass="43941">MNLMYLTFQEDAPLYLGVKNKIEGQISAFEKLGYQVTCSMWQDNRFCFFGADSFQRPLDPAKRLMKQMTSIANEYIGGHPFDVLYLRLDRVSSDMIQICKTARANHVKTIAVEIPNYPYLADYMRNVKYAKTLGTKVKTAAKVAVTAADDRLSGRKLKQYVDAVVLYGNKADSFFGVKAMNGDNGINIDRIEPIPHCADTSKDIAILGVAGTLWWQGYDRILQGMSTYKKSRSDGPALKFVLVGGDKTEMPEFRALVEKLGLSEDVTFCGFKKGKELSDIYKTVDVGASSLGCYRRGLTRCSSLKAREYCAAALPFLYAYDDAKLKEDTPFALRLPNDESPVNMDRVVEFVQHCRKDPSIAKEEREFAEKNYDWKTIMKQVLEFAGASMK</sequence>
<keyword evidence="2" id="KW-0808">Transferase</keyword>
<proteinExistence type="predicted"/>
<name>A0ABT4BSK1_9FIRM</name>
<evidence type="ECO:0000256" key="2">
    <source>
        <dbReference type="ARBA" id="ARBA00022679"/>
    </source>
</evidence>
<gene>
    <name evidence="3" type="ORF">OUY18_02255</name>
</gene>
<comment type="caution">
    <text evidence="3">The sequence shown here is derived from an EMBL/GenBank/DDBJ whole genome shotgun (WGS) entry which is preliminary data.</text>
</comment>